<gene>
    <name evidence="2" type="ORF">MU0053_000165</name>
</gene>
<feature type="transmembrane region" description="Helical" evidence="1">
    <location>
        <begin position="25"/>
        <end position="46"/>
    </location>
</feature>
<sequence length="172" mass="17875">MSERAGTPQNVPGAQPVPNRAYRGWLAPAALIVALLAAGISIWSVVESSDARSSGAEVLSADEAKSKACSAFEIVQRAVNLQTNADLGPEVVAREVVAANARLATIGGGQYLLHNLNAGAPAELGDAMRSFANDLLEVGMGQLAGLSSHSPDQAGRLAYLEAMRPQIVELCR</sequence>
<name>A0ABM9L8U1_9MYCO</name>
<keyword evidence="1" id="KW-0812">Transmembrane</keyword>
<keyword evidence="1" id="KW-0472">Membrane</keyword>
<organism evidence="2 3">
    <name type="scientific">[Mycobacterium] burgundiense</name>
    <dbReference type="NCBI Taxonomy" id="3064286"/>
    <lineage>
        <taxon>Bacteria</taxon>
        <taxon>Bacillati</taxon>
        <taxon>Actinomycetota</taxon>
        <taxon>Actinomycetes</taxon>
        <taxon>Mycobacteriales</taxon>
        <taxon>Mycobacteriaceae</taxon>
        <taxon>Mycolicibacterium</taxon>
    </lineage>
</organism>
<dbReference type="RefSeq" id="WP_308480538.1">
    <property type="nucleotide sequence ID" value="NZ_OY726397.1"/>
</dbReference>
<keyword evidence="3" id="KW-1185">Reference proteome</keyword>
<dbReference type="EMBL" id="OY726397">
    <property type="protein sequence ID" value="CAJ1494796.1"/>
    <property type="molecule type" value="Genomic_DNA"/>
</dbReference>
<evidence type="ECO:0000313" key="2">
    <source>
        <dbReference type="EMBL" id="CAJ1494796.1"/>
    </source>
</evidence>
<reference evidence="2 3" key="1">
    <citation type="submission" date="2023-08" db="EMBL/GenBank/DDBJ databases">
        <authorList>
            <person name="Folkvardsen B D."/>
            <person name="Norman A."/>
        </authorList>
    </citation>
    <scope>NUCLEOTIDE SEQUENCE [LARGE SCALE GENOMIC DNA]</scope>
    <source>
        <strain evidence="2 3">Mu0053</strain>
    </source>
</reference>
<evidence type="ECO:0000313" key="3">
    <source>
        <dbReference type="Proteomes" id="UP001190465"/>
    </source>
</evidence>
<dbReference type="Proteomes" id="UP001190465">
    <property type="component" value="Chromosome"/>
</dbReference>
<proteinExistence type="predicted"/>
<keyword evidence="1" id="KW-1133">Transmembrane helix</keyword>
<evidence type="ECO:0008006" key="4">
    <source>
        <dbReference type="Google" id="ProtNLM"/>
    </source>
</evidence>
<accession>A0ABM9L8U1</accession>
<protein>
    <recommendedName>
        <fullName evidence="4">Alanine and proline rich membrane protein</fullName>
    </recommendedName>
</protein>
<evidence type="ECO:0000256" key="1">
    <source>
        <dbReference type="SAM" id="Phobius"/>
    </source>
</evidence>